<keyword evidence="5 6" id="KW-0472">Membrane</keyword>
<dbReference type="Proteomes" id="UP000036277">
    <property type="component" value="Unassembled WGS sequence"/>
</dbReference>
<evidence type="ECO:0000256" key="1">
    <source>
        <dbReference type="ARBA" id="ARBA00004167"/>
    </source>
</evidence>
<dbReference type="PANTHER" id="PTHR39583">
    <property type="entry name" value="TYPE II SECRETION SYSTEM PROTEIN J-RELATED"/>
    <property type="match status" value="1"/>
</dbReference>
<evidence type="ECO:0000256" key="5">
    <source>
        <dbReference type="ARBA" id="ARBA00023136"/>
    </source>
</evidence>
<keyword evidence="4 6" id="KW-1133">Transmembrane helix</keyword>
<gene>
    <name evidence="7" type="ORF">AB204_15050</name>
</gene>
<dbReference type="GO" id="GO:0015628">
    <property type="term" value="P:protein secretion by the type II secretion system"/>
    <property type="evidence" value="ECO:0007669"/>
    <property type="project" value="TreeGrafter"/>
</dbReference>
<feature type="transmembrane region" description="Helical" evidence="6">
    <location>
        <begin position="21"/>
        <end position="40"/>
    </location>
</feature>
<dbReference type="RefSeq" id="WP_047964182.1">
    <property type="nucleotide sequence ID" value="NZ_CAWMBG010000106.1"/>
</dbReference>
<dbReference type="InterPro" id="IPR016419">
    <property type="entry name" value="Prepilin_Pept-dep_B_prd"/>
</dbReference>
<keyword evidence="2" id="KW-0488">Methylation</keyword>
<name>A0A0J5FPS5_9GAMM</name>
<proteinExistence type="predicted"/>
<keyword evidence="3 6" id="KW-0812">Transmembrane</keyword>
<keyword evidence="8" id="KW-1185">Reference proteome</keyword>
<reference evidence="7 8" key="1">
    <citation type="submission" date="2015-06" db="EMBL/GenBank/DDBJ databases">
        <title>Draft Whole-Genome Sequence of the Entomopathogenic Bacterium Xenorhabdus khoisanae.</title>
        <authorList>
            <person name="Naidoo S."/>
            <person name="Featherston J."/>
            <person name="Gray V.M."/>
        </authorList>
    </citation>
    <scope>NUCLEOTIDE SEQUENCE [LARGE SCALE GENOMIC DNA]</scope>
    <source>
        <strain evidence="7 8">MCB</strain>
    </source>
</reference>
<evidence type="ECO:0000313" key="8">
    <source>
        <dbReference type="Proteomes" id="UP000036277"/>
    </source>
</evidence>
<dbReference type="PANTHER" id="PTHR39583:SF3">
    <property type="entry name" value="PREPILIN PEPTIDASE-DEPENDENT PROTEIN B"/>
    <property type="match status" value="1"/>
</dbReference>
<dbReference type="PATRIC" id="fig|880157.4.peg.3209"/>
<dbReference type="GO" id="GO:0016020">
    <property type="term" value="C:membrane"/>
    <property type="evidence" value="ECO:0007669"/>
    <property type="project" value="UniProtKB-SubCell"/>
</dbReference>
<dbReference type="EMBL" id="LFCV01000106">
    <property type="protein sequence ID" value="KMJ44306.1"/>
    <property type="molecule type" value="Genomic_DNA"/>
</dbReference>
<sequence length="209" mass="24713">MMLATFRFKTAFWFKQKQAGFSLLEIMVAMLISSVIFIAMTKTYPVLSGQVFDLYRKYRLHYLVNRTVYLMEKDIRRAGYCQDKKQCEGEPLMIKNKNTEPASSCFIVAFDLNLNNRWEKPDHVESEFFGYRLNNRALEWKRGAGDCQENGWERLFDPKEIVIDVFHLEKLQAKKGLIFVTLSIKAHWLKSSSIVYHHQTTIRLRNVRE</sequence>
<dbReference type="STRING" id="880157.AB204_15050"/>
<dbReference type="AlphaFoldDB" id="A0A0J5FPS5"/>
<evidence type="ECO:0000313" key="7">
    <source>
        <dbReference type="EMBL" id="KMJ44306.1"/>
    </source>
</evidence>
<dbReference type="PIRSF" id="PIRSF004525">
    <property type="entry name" value="Pilin_peptidase-dep_B_prd"/>
    <property type="match status" value="1"/>
</dbReference>
<dbReference type="NCBIfam" id="TIGR02532">
    <property type="entry name" value="IV_pilin_GFxxxE"/>
    <property type="match status" value="1"/>
</dbReference>
<protein>
    <submittedName>
        <fullName evidence="7">Peptidase</fullName>
    </submittedName>
</protein>
<accession>A0A0J5FPS5</accession>
<organism evidence="7 8">
    <name type="scientific">Xenorhabdus khoisanae</name>
    <dbReference type="NCBI Taxonomy" id="880157"/>
    <lineage>
        <taxon>Bacteria</taxon>
        <taxon>Pseudomonadati</taxon>
        <taxon>Pseudomonadota</taxon>
        <taxon>Gammaproteobacteria</taxon>
        <taxon>Enterobacterales</taxon>
        <taxon>Morganellaceae</taxon>
        <taxon>Xenorhabdus</taxon>
    </lineage>
</organism>
<dbReference type="Pfam" id="PF07963">
    <property type="entry name" value="N_methyl"/>
    <property type="match status" value="1"/>
</dbReference>
<comment type="caution">
    <text evidence="7">The sequence shown here is derived from an EMBL/GenBank/DDBJ whole genome shotgun (WGS) entry which is preliminary data.</text>
</comment>
<evidence type="ECO:0000256" key="6">
    <source>
        <dbReference type="SAM" id="Phobius"/>
    </source>
</evidence>
<evidence type="ECO:0000256" key="3">
    <source>
        <dbReference type="ARBA" id="ARBA00022692"/>
    </source>
</evidence>
<comment type="subcellular location">
    <subcellularLocation>
        <location evidence="1">Membrane</location>
        <topology evidence="1">Single-pass membrane protein</topology>
    </subcellularLocation>
</comment>
<evidence type="ECO:0000256" key="4">
    <source>
        <dbReference type="ARBA" id="ARBA00022989"/>
    </source>
</evidence>
<dbReference type="NCBIfam" id="NF007848">
    <property type="entry name" value="PRK10557.1"/>
    <property type="match status" value="1"/>
</dbReference>
<dbReference type="PROSITE" id="PS00409">
    <property type="entry name" value="PROKAR_NTER_METHYL"/>
    <property type="match status" value="1"/>
</dbReference>
<dbReference type="InterPro" id="IPR051621">
    <property type="entry name" value="T2SS_protein_J"/>
</dbReference>
<evidence type="ECO:0000256" key="2">
    <source>
        <dbReference type="ARBA" id="ARBA00022481"/>
    </source>
</evidence>
<dbReference type="InterPro" id="IPR012902">
    <property type="entry name" value="N_methyl_site"/>
</dbReference>